<protein>
    <recommendedName>
        <fullName evidence="3">Ground-like domain-containing protein</fullName>
    </recommendedName>
</protein>
<feature type="domain" description="Ground-like" evidence="3">
    <location>
        <begin position="123"/>
        <end position="194"/>
    </location>
</feature>
<gene>
    <name evidence="4" type="ORF">PFISCL1PPCAC_13627</name>
</gene>
<feature type="region of interest" description="Disordered" evidence="1">
    <location>
        <begin position="84"/>
        <end position="108"/>
    </location>
</feature>
<dbReference type="EMBL" id="BTSY01000004">
    <property type="protein sequence ID" value="GMT22330.1"/>
    <property type="molecule type" value="Genomic_DNA"/>
</dbReference>
<organism evidence="4 5">
    <name type="scientific">Pristionchus fissidentatus</name>
    <dbReference type="NCBI Taxonomy" id="1538716"/>
    <lineage>
        <taxon>Eukaryota</taxon>
        <taxon>Metazoa</taxon>
        <taxon>Ecdysozoa</taxon>
        <taxon>Nematoda</taxon>
        <taxon>Chromadorea</taxon>
        <taxon>Rhabditida</taxon>
        <taxon>Rhabditina</taxon>
        <taxon>Diplogasteromorpha</taxon>
        <taxon>Diplogasteroidea</taxon>
        <taxon>Neodiplogasteridae</taxon>
        <taxon>Pristionchus</taxon>
    </lineage>
</organism>
<dbReference type="Proteomes" id="UP001432322">
    <property type="component" value="Unassembled WGS sequence"/>
</dbReference>
<dbReference type="AlphaFoldDB" id="A0AAV5VUW0"/>
<proteinExistence type="predicted"/>
<evidence type="ECO:0000313" key="5">
    <source>
        <dbReference type="Proteomes" id="UP001432322"/>
    </source>
</evidence>
<evidence type="ECO:0000259" key="3">
    <source>
        <dbReference type="Pfam" id="PF04155"/>
    </source>
</evidence>
<sequence length="196" mass="20290">PVLLLIGASLASASWFGANAGGCPAAGSVCSCSIPCASYLGMSGGFGPGGGGGLGAGAYPTGGRGGGGGYATAPFRSKRNERLPATEDEVEEEAFTGAESPFRSRAHGSKITREAELEGFSDDHLCNSPTLKKILKANIVDNADQSRNLIQKALRVDGRHDFVVICTPNPFGFTATRDTEYCSVSSIVHSCYVFAF</sequence>
<dbReference type="InterPro" id="IPR007284">
    <property type="entry name" value="Ground-like_dom"/>
</dbReference>
<feature type="non-terminal residue" evidence="4">
    <location>
        <position position="1"/>
    </location>
</feature>
<evidence type="ECO:0000256" key="1">
    <source>
        <dbReference type="SAM" id="MobiDB-lite"/>
    </source>
</evidence>
<name>A0AAV5VUW0_9BILA</name>
<dbReference type="Pfam" id="PF04155">
    <property type="entry name" value="Ground-like"/>
    <property type="match status" value="1"/>
</dbReference>
<keyword evidence="5" id="KW-1185">Reference proteome</keyword>
<accession>A0AAV5VUW0</accession>
<reference evidence="4" key="1">
    <citation type="submission" date="2023-10" db="EMBL/GenBank/DDBJ databases">
        <title>Genome assembly of Pristionchus species.</title>
        <authorList>
            <person name="Yoshida K."/>
            <person name="Sommer R.J."/>
        </authorList>
    </citation>
    <scope>NUCLEOTIDE SEQUENCE</scope>
    <source>
        <strain evidence="4">RS5133</strain>
    </source>
</reference>
<feature type="signal peptide" evidence="2">
    <location>
        <begin position="1"/>
        <end position="20"/>
    </location>
</feature>
<keyword evidence="2" id="KW-0732">Signal</keyword>
<evidence type="ECO:0000313" key="4">
    <source>
        <dbReference type="EMBL" id="GMT22330.1"/>
    </source>
</evidence>
<evidence type="ECO:0000256" key="2">
    <source>
        <dbReference type="SAM" id="SignalP"/>
    </source>
</evidence>
<comment type="caution">
    <text evidence="4">The sequence shown here is derived from an EMBL/GenBank/DDBJ whole genome shotgun (WGS) entry which is preliminary data.</text>
</comment>
<feature type="chain" id="PRO_5043360867" description="Ground-like domain-containing protein" evidence="2">
    <location>
        <begin position="21"/>
        <end position="196"/>
    </location>
</feature>